<feature type="transmembrane region" description="Helical" evidence="6">
    <location>
        <begin position="160"/>
        <end position="186"/>
    </location>
</feature>
<feature type="compositionally biased region" description="Polar residues" evidence="7">
    <location>
        <begin position="1"/>
        <end position="16"/>
    </location>
</feature>
<dbReference type="PANTHER" id="PTHR43229:SF2">
    <property type="entry name" value="NODULATION PROTEIN J"/>
    <property type="match status" value="1"/>
</dbReference>
<evidence type="ECO:0000256" key="7">
    <source>
        <dbReference type="SAM" id="MobiDB-lite"/>
    </source>
</evidence>
<dbReference type="InterPro" id="IPR051784">
    <property type="entry name" value="Nod_factor_ABC_transporter"/>
</dbReference>
<dbReference type="RefSeq" id="WP_306273689.1">
    <property type="nucleotide sequence ID" value="NZ_CP130472.1"/>
</dbReference>
<feature type="domain" description="ABC transmembrane type-2" evidence="8">
    <location>
        <begin position="49"/>
        <end position="270"/>
    </location>
</feature>
<comment type="subcellular location">
    <subcellularLocation>
        <location evidence="6">Cell membrane</location>
        <topology evidence="6">Multi-pass membrane protein</topology>
    </subcellularLocation>
    <subcellularLocation>
        <location evidence="1">Membrane</location>
        <topology evidence="1">Multi-pass membrane protein</topology>
    </subcellularLocation>
</comment>
<name>A0AAJ6HWZ9_9ACTN</name>
<dbReference type="PIRSF" id="PIRSF006648">
    <property type="entry name" value="DrrB"/>
    <property type="match status" value="1"/>
</dbReference>
<keyword evidence="3 6" id="KW-1133">Transmembrane helix</keyword>
<dbReference type="EMBL" id="CP130472">
    <property type="protein sequence ID" value="WLS48291.1"/>
    <property type="molecule type" value="Genomic_DNA"/>
</dbReference>
<dbReference type="GO" id="GO:0043190">
    <property type="term" value="C:ATP-binding cassette (ABC) transporter complex"/>
    <property type="evidence" value="ECO:0007669"/>
    <property type="project" value="InterPro"/>
</dbReference>
<keyword evidence="5" id="KW-0046">Antibiotic resistance</keyword>
<feature type="transmembrane region" description="Helical" evidence="6">
    <location>
        <begin position="198"/>
        <end position="219"/>
    </location>
</feature>
<feature type="region of interest" description="Disordered" evidence="7">
    <location>
        <begin position="1"/>
        <end position="29"/>
    </location>
</feature>
<evidence type="ECO:0000256" key="4">
    <source>
        <dbReference type="ARBA" id="ARBA00023136"/>
    </source>
</evidence>
<evidence type="ECO:0000256" key="6">
    <source>
        <dbReference type="RuleBase" id="RU361157"/>
    </source>
</evidence>
<dbReference type="InterPro" id="IPR000412">
    <property type="entry name" value="ABC_2_transport"/>
</dbReference>
<evidence type="ECO:0000313" key="10">
    <source>
        <dbReference type="Proteomes" id="UP001235874"/>
    </source>
</evidence>
<dbReference type="KEGG" id="mprn:Q3V37_14280"/>
<evidence type="ECO:0000256" key="2">
    <source>
        <dbReference type="ARBA" id="ARBA00022692"/>
    </source>
</evidence>
<feature type="transmembrane region" description="Helical" evidence="6">
    <location>
        <begin position="127"/>
        <end position="154"/>
    </location>
</feature>
<keyword evidence="6" id="KW-1003">Cell membrane</keyword>
<dbReference type="GO" id="GO:0140359">
    <property type="term" value="F:ABC-type transporter activity"/>
    <property type="evidence" value="ECO:0007669"/>
    <property type="project" value="InterPro"/>
</dbReference>
<keyword evidence="10" id="KW-1185">Reference proteome</keyword>
<comment type="similarity">
    <text evidence="6">Belongs to the ABC-2 integral membrane protein family.</text>
</comment>
<reference evidence="9 10" key="1">
    <citation type="submission" date="2023-07" db="EMBL/GenBank/DDBJ databases">
        <title>Micromonospora profundi TRM 95458 converts glycerol to a new osmotic compound.</title>
        <authorList>
            <person name="Lu D."/>
        </authorList>
    </citation>
    <scope>NUCLEOTIDE SEQUENCE [LARGE SCALE GENOMIC DNA]</scope>
    <source>
        <strain evidence="9 10">TRM95458</strain>
    </source>
</reference>
<dbReference type="AlphaFoldDB" id="A0AAJ6HWZ9"/>
<protein>
    <recommendedName>
        <fullName evidence="6">Transport permease protein</fullName>
    </recommendedName>
</protein>
<evidence type="ECO:0000256" key="3">
    <source>
        <dbReference type="ARBA" id="ARBA00022989"/>
    </source>
</evidence>
<evidence type="ECO:0000259" key="8">
    <source>
        <dbReference type="PROSITE" id="PS51012"/>
    </source>
</evidence>
<dbReference type="PROSITE" id="PS51012">
    <property type="entry name" value="ABC_TM2"/>
    <property type="match status" value="1"/>
</dbReference>
<evidence type="ECO:0000313" key="9">
    <source>
        <dbReference type="EMBL" id="WLS48291.1"/>
    </source>
</evidence>
<dbReference type="Proteomes" id="UP001235874">
    <property type="component" value="Chromosome"/>
</dbReference>
<dbReference type="InterPro" id="IPR013525">
    <property type="entry name" value="ABC2_TM"/>
</dbReference>
<proteinExistence type="inferred from homology"/>
<keyword evidence="4 6" id="KW-0472">Membrane</keyword>
<keyword evidence="6" id="KW-0813">Transport</keyword>
<feature type="transmembrane region" description="Helical" evidence="6">
    <location>
        <begin position="80"/>
        <end position="106"/>
    </location>
</feature>
<gene>
    <name evidence="9" type="ORF">Q3V37_14280</name>
</gene>
<feature type="transmembrane region" description="Helical" evidence="6">
    <location>
        <begin position="244"/>
        <end position="267"/>
    </location>
</feature>
<dbReference type="InterPro" id="IPR047817">
    <property type="entry name" value="ABC2_TM_bact-type"/>
</dbReference>
<dbReference type="Pfam" id="PF01061">
    <property type="entry name" value="ABC2_membrane"/>
    <property type="match status" value="1"/>
</dbReference>
<organism evidence="9 10">
    <name type="scientific">Micromonospora profundi</name>
    <dbReference type="NCBI Taxonomy" id="1420889"/>
    <lineage>
        <taxon>Bacteria</taxon>
        <taxon>Bacillati</taxon>
        <taxon>Actinomycetota</taxon>
        <taxon>Actinomycetes</taxon>
        <taxon>Micromonosporales</taxon>
        <taxon>Micromonosporaceae</taxon>
        <taxon>Micromonospora</taxon>
    </lineage>
</organism>
<accession>A0AAJ6HWZ9</accession>
<sequence>MTTQPATSAATRTNRNGRSKQPDRRLPAQRGFAPGVLGIELRRVLRNRRTLAFTLIMPGVFFLIFGLPQRGQTLDNGRPVMAYVMISLAVYAAMVATTSAGGAVATERALGWSRQLRLTPLRPTAYVAMKLITAMTLGLLAVVVEFLVGAAAGVRVPAHVWLLAGLAAWVGSLVFAAFGLFIGYLVPAENVMQFIGPILALLAMFGGLFVPVEVLPHVLGQVAKFTPVYGMGELSRAPLTGADVSLAGVANMVFWTLVFGVGAARLFRRDTARV</sequence>
<keyword evidence="2 6" id="KW-0812">Transmembrane</keyword>
<feature type="transmembrane region" description="Helical" evidence="6">
    <location>
        <begin position="50"/>
        <end position="68"/>
    </location>
</feature>
<evidence type="ECO:0000256" key="5">
    <source>
        <dbReference type="ARBA" id="ARBA00023251"/>
    </source>
</evidence>
<dbReference type="GO" id="GO:0046677">
    <property type="term" value="P:response to antibiotic"/>
    <property type="evidence" value="ECO:0007669"/>
    <property type="project" value="UniProtKB-KW"/>
</dbReference>
<evidence type="ECO:0000256" key="1">
    <source>
        <dbReference type="ARBA" id="ARBA00004141"/>
    </source>
</evidence>
<dbReference type="PANTHER" id="PTHR43229">
    <property type="entry name" value="NODULATION PROTEIN J"/>
    <property type="match status" value="1"/>
</dbReference>